<proteinExistence type="predicted"/>
<organism evidence="2 3">
    <name type="scientific">Dipteronia dyeriana</name>
    <dbReference type="NCBI Taxonomy" id="168575"/>
    <lineage>
        <taxon>Eukaryota</taxon>
        <taxon>Viridiplantae</taxon>
        <taxon>Streptophyta</taxon>
        <taxon>Embryophyta</taxon>
        <taxon>Tracheophyta</taxon>
        <taxon>Spermatophyta</taxon>
        <taxon>Magnoliopsida</taxon>
        <taxon>eudicotyledons</taxon>
        <taxon>Gunneridae</taxon>
        <taxon>Pentapetalae</taxon>
        <taxon>rosids</taxon>
        <taxon>malvids</taxon>
        <taxon>Sapindales</taxon>
        <taxon>Sapindaceae</taxon>
        <taxon>Hippocastanoideae</taxon>
        <taxon>Acereae</taxon>
        <taxon>Dipteronia</taxon>
    </lineage>
</organism>
<protein>
    <recommendedName>
        <fullName evidence="1">Reverse transcriptase zinc-binding domain-containing protein</fullName>
    </recommendedName>
</protein>
<keyword evidence="3" id="KW-1185">Reference proteome</keyword>
<dbReference type="Proteomes" id="UP001280121">
    <property type="component" value="Unassembled WGS sequence"/>
</dbReference>
<evidence type="ECO:0000313" key="3">
    <source>
        <dbReference type="Proteomes" id="UP001280121"/>
    </source>
</evidence>
<accession>A0AAD9WK25</accession>
<dbReference type="AlphaFoldDB" id="A0AAD9WK25"/>
<evidence type="ECO:0000259" key="1">
    <source>
        <dbReference type="Pfam" id="PF13966"/>
    </source>
</evidence>
<name>A0AAD9WK25_9ROSI</name>
<evidence type="ECO:0000313" key="2">
    <source>
        <dbReference type="EMBL" id="KAK2634049.1"/>
    </source>
</evidence>
<sequence>MDVMAVLSIPTSVNRVDNSLCWHYTEDGNYSVKSSYKVGLRLENSSAPSSSNKVMLSSWWKFIWHLKIPPKVIMFLWKAYYHWLLTKVCLVGRHIPVDVVYPVCLCEPETVFHALWGCKVLKVVHIEYGFMNDLSCREGMHFQDFFFVL</sequence>
<gene>
    <name evidence="2" type="ORF">Ddye_028841</name>
</gene>
<dbReference type="InterPro" id="IPR026960">
    <property type="entry name" value="RVT-Znf"/>
</dbReference>
<dbReference type="Pfam" id="PF13966">
    <property type="entry name" value="zf-RVT"/>
    <property type="match status" value="1"/>
</dbReference>
<dbReference type="EMBL" id="JANJYI010000009">
    <property type="protein sequence ID" value="KAK2634049.1"/>
    <property type="molecule type" value="Genomic_DNA"/>
</dbReference>
<comment type="caution">
    <text evidence="2">The sequence shown here is derived from an EMBL/GenBank/DDBJ whole genome shotgun (WGS) entry which is preliminary data.</text>
</comment>
<feature type="domain" description="Reverse transcriptase zinc-binding" evidence="1">
    <location>
        <begin position="30"/>
        <end position="122"/>
    </location>
</feature>
<reference evidence="2" key="1">
    <citation type="journal article" date="2023" name="Plant J.">
        <title>Genome sequences and population genomics provide insights into the demographic history, inbreeding, and mutation load of two 'living fossil' tree species of Dipteronia.</title>
        <authorList>
            <person name="Feng Y."/>
            <person name="Comes H.P."/>
            <person name="Chen J."/>
            <person name="Zhu S."/>
            <person name="Lu R."/>
            <person name="Zhang X."/>
            <person name="Li P."/>
            <person name="Qiu J."/>
            <person name="Olsen K.M."/>
            <person name="Qiu Y."/>
        </authorList>
    </citation>
    <scope>NUCLEOTIDE SEQUENCE</scope>
    <source>
        <strain evidence="2">KIB01</strain>
    </source>
</reference>